<dbReference type="InterPro" id="IPR020806">
    <property type="entry name" value="PKS_PP-bd"/>
</dbReference>
<dbReference type="RefSeq" id="WP_190422047.1">
    <property type="nucleotide sequence ID" value="NZ_JAMPKK010000004.1"/>
</dbReference>
<protein>
    <submittedName>
        <fullName evidence="6">Non-ribosomal peptide synthetase</fullName>
    </submittedName>
</protein>
<dbReference type="Pfam" id="PF13193">
    <property type="entry name" value="AMP-binding_C"/>
    <property type="match status" value="1"/>
</dbReference>
<dbReference type="Gene3D" id="2.30.38.10">
    <property type="entry name" value="Luciferase, Domain 3"/>
    <property type="match status" value="1"/>
</dbReference>
<comment type="caution">
    <text evidence="6">The sequence shown here is derived from an EMBL/GenBank/DDBJ whole genome shotgun (WGS) entry which is preliminary data.</text>
</comment>
<dbReference type="SUPFAM" id="SSF52777">
    <property type="entry name" value="CoA-dependent acyltransferases"/>
    <property type="match status" value="4"/>
</dbReference>
<dbReference type="Gene3D" id="1.10.1200.10">
    <property type="entry name" value="ACP-like"/>
    <property type="match status" value="1"/>
</dbReference>
<evidence type="ECO:0000313" key="7">
    <source>
        <dbReference type="Proteomes" id="UP001442494"/>
    </source>
</evidence>
<dbReference type="Gene3D" id="3.40.50.980">
    <property type="match status" value="2"/>
</dbReference>
<dbReference type="Gene3D" id="3.30.559.10">
    <property type="entry name" value="Chloramphenicol acetyltransferase-like domain"/>
    <property type="match status" value="2"/>
</dbReference>
<dbReference type="InterPro" id="IPR023213">
    <property type="entry name" value="CAT-like_dom_sf"/>
</dbReference>
<keyword evidence="2" id="KW-0596">Phosphopantetheine</keyword>
<dbReference type="PROSITE" id="PS00012">
    <property type="entry name" value="PHOSPHOPANTETHEINE"/>
    <property type="match status" value="1"/>
</dbReference>
<evidence type="ECO:0000256" key="1">
    <source>
        <dbReference type="ARBA" id="ARBA00001957"/>
    </source>
</evidence>
<evidence type="ECO:0000256" key="2">
    <source>
        <dbReference type="ARBA" id="ARBA00022450"/>
    </source>
</evidence>
<dbReference type="InterPro" id="IPR010071">
    <property type="entry name" value="AA_adenyl_dom"/>
</dbReference>
<dbReference type="Pfam" id="PF00550">
    <property type="entry name" value="PP-binding"/>
    <property type="match status" value="1"/>
</dbReference>
<dbReference type="InterPro" id="IPR001242">
    <property type="entry name" value="Condensation_dom"/>
</dbReference>
<dbReference type="InterPro" id="IPR025110">
    <property type="entry name" value="AMP-bd_C"/>
</dbReference>
<name>A0ABV0JJ89_9CYAN</name>
<evidence type="ECO:0000313" key="6">
    <source>
        <dbReference type="EMBL" id="MEP0863491.1"/>
    </source>
</evidence>
<dbReference type="InterPro" id="IPR000873">
    <property type="entry name" value="AMP-dep_synth/lig_dom"/>
</dbReference>
<dbReference type="InterPro" id="IPR045851">
    <property type="entry name" value="AMP-bd_C_sf"/>
</dbReference>
<dbReference type="NCBIfam" id="TIGR01720">
    <property type="entry name" value="NRPS-para261"/>
    <property type="match status" value="1"/>
</dbReference>
<dbReference type="PROSITE" id="PS00455">
    <property type="entry name" value="AMP_BINDING"/>
    <property type="match status" value="1"/>
</dbReference>
<dbReference type="PROSITE" id="PS50075">
    <property type="entry name" value="CARRIER"/>
    <property type="match status" value="1"/>
</dbReference>
<dbReference type="EMBL" id="JAMPKK010000004">
    <property type="protein sequence ID" value="MEP0863491.1"/>
    <property type="molecule type" value="Genomic_DNA"/>
</dbReference>
<sequence length="1525" mass="170244">MQELSIEGFELSPQQKNLWLLQQNQSQPYRVHCAVLIEGNLKIKVLEAALQKVVERHEILRTIFCCLSGISIALQVISDRNLPEVNKCDLKQLKFEEQEAKLEVLFQEAKKHPFDLSHGSILQVSLAIISPEKHILLLGLPALCADRIAINNLVGEISQSYAACIQNSPLGDEPLQYADIAAWQNELFEAEEAETGKEYWRNLDLNFIQNTLPNEKPLIESVFKPESISLELNTDIKTKIAALANKEIYTVSSFLQACWQILLWRITGKSEIGIACAGRNHAELEPAIGLLAKYLPIQGCLQGELTFYEVWQQLNKITSDALKWQESFNWEYLVKSNTPNKETPFFPFCFEFESQPPQYSAADLLFSIYKSYTCIDRFKVKLSVKEQNDSLTAELHYDANLFETEEIERLGAQFQTLLTHAIENPEVAIAQLEILNSSQRQQLLVEFNNNKTAPPPYSCLHHWFEAQAQLTPNNIALVFEDRQLTYAELNIKANQLAHYLQRLGVKPEIIVALHLERSPELIIGLLGILKAGGAYLPLEPALPKEALALRMQEAQATILLTQQHLIELQPQAQVVRLDNWDAIAKEDHSNPISHTTAQNLAYVIYTSGSTGKPKGVAIEHRQLLNYLNAILEKLVLPSGASFATVSTIAADLGNTAIFPALCTGGCLHIISQERATDPVALAQYCRRHPIDCLKIVPTHLAALLTTSHPEQILPRQCLILGGEAVSWNLISQVRQHSPCQILNHYGPTETTIGVLTYSVKSLPTEASRATVPLGRPLANTQIYLLDTHQQPVPIGVPGELYIGGDCIARGYLNQPELTAQRFIPNPFNQPSQERLYKTGDLARYRPDGTLEFLGRLDRQVKLHGFRIELEEIEAVLSQHPKVREVVVLAREDEPDQKRLVAYVVPDSHTATISDLSNFLKQKLPEYMVPSAFVLLKALPLTPNGKIDHKNLPAPDATKPEFNPGFSAPRNPQEKVLAEIWAQILGLEQVGIYDNFFELGGDSILSIQVIARANKANLRLTPKQIFEYPTIAQLAAVADIAQTIEIEQGLVTGFVPLTPIQHWFFEQNLPDSHHWNQAILLQVQHLDPNLLQQVVQHLLKHHDALRLRFIPEASGWRAVNTDYQRVVPVTVLDLSTLSPSEQTGAIEAAAGEQQASLNLSAGSLMAVTLFNLGTSKPSRLLLIIHHLAVDSVSWRILLEDLQTAYEQLSRNETIQLPAKTTAFKQWAECLQEYAQSTTLRKEQDYWLAPRQRSHLPVDFPGGANTVGLARTVSVSLSESQTQALLKEVPSAYQTQVNDVLLTALVQAFADWTQQRSLLVNLEGHGREEIIKDVDLSRTVGWFTTLFPVLLELEAASEPGEALKAIKEQLRQIPNRGIGYGVLRYLQADTSVKERSRQLPQPEVCFNYLGQFDPALQQSSLFSLAPESSGAARSPQGKRPHLLDITGFVVNGKLQLDWTYSAAIHKHSTVSSLAQKFLTACASLIAHCQSAEAGGYTPTDFPKAQLNQKDLDKLLAKINRTSEKKAK</sequence>
<dbReference type="SMART" id="SM00823">
    <property type="entry name" value="PKS_PP"/>
    <property type="match status" value="1"/>
</dbReference>
<dbReference type="InterPro" id="IPR036736">
    <property type="entry name" value="ACP-like_sf"/>
</dbReference>
<evidence type="ECO:0000256" key="4">
    <source>
        <dbReference type="ARBA" id="ARBA00023194"/>
    </source>
</evidence>
<dbReference type="NCBIfam" id="TIGR01733">
    <property type="entry name" value="AA-adenyl-dom"/>
    <property type="match status" value="1"/>
</dbReference>
<reference evidence="6 7" key="1">
    <citation type="submission" date="2022-04" db="EMBL/GenBank/DDBJ databases">
        <title>Positive selection, recombination, and allopatry shape intraspecific diversity of widespread and dominant cyanobacteria.</title>
        <authorList>
            <person name="Wei J."/>
            <person name="Shu W."/>
            <person name="Hu C."/>
        </authorList>
    </citation>
    <scope>NUCLEOTIDE SEQUENCE [LARGE SCALE GENOMIC DNA]</scope>
    <source>
        <strain evidence="6 7">GB2-A5</strain>
    </source>
</reference>
<keyword evidence="7" id="KW-1185">Reference proteome</keyword>
<accession>A0ABV0JJ89</accession>
<dbReference type="PANTHER" id="PTHR45398:SF1">
    <property type="entry name" value="ENZYME, PUTATIVE (JCVI)-RELATED"/>
    <property type="match status" value="1"/>
</dbReference>
<feature type="domain" description="Carrier" evidence="5">
    <location>
        <begin position="967"/>
        <end position="1041"/>
    </location>
</feature>
<dbReference type="CDD" id="cd05930">
    <property type="entry name" value="A_NRPS"/>
    <property type="match status" value="1"/>
</dbReference>
<dbReference type="PANTHER" id="PTHR45398">
    <property type="match status" value="1"/>
</dbReference>
<dbReference type="InterPro" id="IPR020845">
    <property type="entry name" value="AMP-binding_CS"/>
</dbReference>
<evidence type="ECO:0000256" key="3">
    <source>
        <dbReference type="ARBA" id="ARBA00022553"/>
    </source>
</evidence>
<dbReference type="Pfam" id="PF00668">
    <property type="entry name" value="Condensation"/>
    <property type="match status" value="2"/>
</dbReference>
<keyword evidence="3" id="KW-0597">Phosphoprotein</keyword>
<dbReference type="SUPFAM" id="SSF47336">
    <property type="entry name" value="ACP-like"/>
    <property type="match status" value="1"/>
</dbReference>
<dbReference type="Pfam" id="PF00501">
    <property type="entry name" value="AMP-binding"/>
    <property type="match status" value="1"/>
</dbReference>
<proteinExistence type="predicted"/>
<dbReference type="Gene3D" id="3.30.300.30">
    <property type="match status" value="1"/>
</dbReference>
<dbReference type="Proteomes" id="UP001442494">
    <property type="component" value="Unassembled WGS sequence"/>
</dbReference>
<evidence type="ECO:0000259" key="5">
    <source>
        <dbReference type="PROSITE" id="PS50075"/>
    </source>
</evidence>
<dbReference type="InterPro" id="IPR006162">
    <property type="entry name" value="Ppantetheine_attach_site"/>
</dbReference>
<dbReference type="InterPro" id="IPR009081">
    <property type="entry name" value="PP-bd_ACP"/>
</dbReference>
<dbReference type="InterPro" id="IPR010060">
    <property type="entry name" value="NRPS_synth"/>
</dbReference>
<organism evidence="6 7">
    <name type="scientific">Funiculus sociatus GB2-A5</name>
    <dbReference type="NCBI Taxonomy" id="2933946"/>
    <lineage>
        <taxon>Bacteria</taxon>
        <taxon>Bacillati</taxon>
        <taxon>Cyanobacteriota</taxon>
        <taxon>Cyanophyceae</taxon>
        <taxon>Coleofasciculales</taxon>
        <taxon>Coleofasciculaceae</taxon>
        <taxon>Funiculus</taxon>
    </lineage>
</organism>
<dbReference type="CDD" id="cd19534">
    <property type="entry name" value="E_NRPS"/>
    <property type="match status" value="1"/>
</dbReference>
<keyword evidence="4" id="KW-0045">Antibiotic biosynthesis</keyword>
<dbReference type="Gene3D" id="3.30.559.30">
    <property type="entry name" value="Nonribosomal peptide synthetase, condensation domain"/>
    <property type="match status" value="2"/>
</dbReference>
<gene>
    <name evidence="6" type="ORF">NDI37_03300</name>
</gene>
<comment type="cofactor">
    <cofactor evidence="1">
        <name>pantetheine 4'-phosphate</name>
        <dbReference type="ChEBI" id="CHEBI:47942"/>
    </cofactor>
</comment>
<dbReference type="SMART" id="SM01294">
    <property type="entry name" value="PKS_PP_betabranch"/>
    <property type="match status" value="1"/>
</dbReference>
<dbReference type="SUPFAM" id="SSF56801">
    <property type="entry name" value="Acetyl-CoA synthetase-like"/>
    <property type="match status" value="1"/>
</dbReference>